<accession>A0A372LF44</accession>
<evidence type="ECO:0000313" key="5">
    <source>
        <dbReference type="Proteomes" id="UP000264541"/>
    </source>
</evidence>
<dbReference type="InterPro" id="IPR002821">
    <property type="entry name" value="Hydantoinase_A"/>
</dbReference>
<dbReference type="PANTHER" id="PTHR11365">
    <property type="entry name" value="5-OXOPROLINASE RELATED"/>
    <property type="match status" value="1"/>
</dbReference>
<evidence type="ECO:0000259" key="3">
    <source>
        <dbReference type="Pfam" id="PF19278"/>
    </source>
</evidence>
<keyword evidence="5" id="KW-1185">Reference proteome</keyword>
<evidence type="ECO:0000313" key="4">
    <source>
        <dbReference type="EMBL" id="RFU64634.1"/>
    </source>
</evidence>
<reference evidence="4 5" key="1">
    <citation type="submission" date="2018-08" db="EMBL/GenBank/DDBJ databases">
        <title>Bacillus chawlae sp. nov., Bacillus glennii sp. nov., and Bacillus saganii sp. nov. Isolated from the Vehicle Assembly Building at Kennedy Space Center where the Viking Spacecraft were Assembled.</title>
        <authorList>
            <person name="Seuylemezian A."/>
            <person name="Vaishampayan P."/>
        </authorList>
    </citation>
    <scope>NUCLEOTIDE SEQUENCE [LARGE SCALE GENOMIC DNA]</scope>
    <source>
        <strain evidence="4 5">V47-23a</strain>
    </source>
</reference>
<comment type="caution">
    <text evidence="4">The sequence shown here is derived from an EMBL/GenBank/DDBJ whole genome shotgun (WGS) entry which is preliminary data.</text>
</comment>
<dbReference type="PANTHER" id="PTHR11365:SF23">
    <property type="entry name" value="HYPOTHETICAL 5-OXOPROLINASE (EUROFUNG)-RELATED"/>
    <property type="match status" value="1"/>
</dbReference>
<proteinExistence type="predicted"/>
<organism evidence="4 5">
    <name type="scientific">Peribacillus saganii</name>
    <dbReference type="NCBI Taxonomy" id="2303992"/>
    <lineage>
        <taxon>Bacteria</taxon>
        <taxon>Bacillati</taxon>
        <taxon>Bacillota</taxon>
        <taxon>Bacilli</taxon>
        <taxon>Bacillales</taxon>
        <taxon>Bacillaceae</taxon>
        <taxon>Peribacillus</taxon>
    </lineage>
</organism>
<gene>
    <name evidence="4" type="ORF">D0469_17910</name>
</gene>
<evidence type="ECO:0000259" key="2">
    <source>
        <dbReference type="Pfam" id="PF05378"/>
    </source>
</evidence>
<dbReference type="OrthoDB" id="9768323at2"/>
<feature type="domain" description="Hydantoinase/oxoprolinase N-terminal" evidence="2">
    <location>
        <begin position="4"/>
        <end position="183"/>
    </location>
</feature>
<dbReference type="RefSeq" id="WP_117328100.1">
    <property type="nucleotide sequence ID" value="NZ_QVTE01000054.1"/>
</dbReference>
<dbReference type="GO" id="GO:0017168">
    <property type="term" value="F:5-oxoprolinase (ATP-hydrolyzing) activity"/>
    <property type="evidence" value="ECO:0007669"/>
    <property type="project" value="TreeGrafter"/>
</dbReference>
<dbReference type="GO" id="GO:0005829">
    <property type="term" value="C:cytosol"/>
    <property type="evidence" value="ECO:0007669"/>
    <property type="project" value="TreeGrafter"/>
</dbReference>
<feature type="domain" description="Hydantoinase A/oxoprolinase" evidence="1">
    <location>
        <begin position="204"/>
        <end position="490"/>
    </location>
</feature>
<dbReference type="AlphaFoldDB" id="A0A372LF44"/>
<feature type="domain" description="Acetophenone carboxylase-like C-terminal" evidence="3">
    <location>
        <begin position="504"/>
        <end position="681"/>
    </location>
</feature>
<dbReference type="Pfam" id="PF05378">
    <property type="entry name" value="Hydant_A_N"/>
    <property type="match status" value="1"/>
</dbReference>
<name>A0A372LF44_9BACI</name>
<dbReference type="EMBL" id="QVTE01000054">
    <property type="protein sequence ID" value="RFU64634.1"/>
    <property type="molecule type" value="Genomic_DNA"/>
</dbReference>
<sequence>MSWRIGIDIGGTFTDVVAFNEETGSRKALKVRSTPKNPSESFLNGIESLGDMGIDSSNISMVMHGTTVATNAILESKYSEMGLIVTDGYREMLECARQTVPGDFGDIVTWIKPPRVVPLDLVREIPGRLDYKGEEIRPLDEEAVRKVAREFKQMGIEAIAVSLINSYRNPSQEERVREIVKEEHPTCYVSISTDVIREYREYERTVSTCLNTGLMPSLSSYVEKLTDQLENTRNKTRFYIMQSSGGLTDSETIKRQPISAVLSGPAAGVVSAAALAKSSKYSNLITLDMGGTSTDICLIENGEPKMLTEGQIDVYNIKTPMVDMTTVGAGGGSIAWLTAGNSLKVGPESAGSDPGPACYGFGGVQPTITDAHLVLGRIPTSLADGNVMLNPEAARKVIAENIAIPLNLSVEEAAEGIIQIGTENIARGINLVSISRGQDPRMYALYPFGGAGGLHACRSADVLKIKRVIVPLLPGLTSAEGLLLTDIRADEVITDVQREDNLDIEKLQSEFKIVSEKSKKYLNNEGFANENVKIQLFMDFRYWGQAFELRVPVDLPANAQISEEIIRDTIKKFHSSHLERYGYSYENKELVEVVNIGATGIGLLNRLQQNNYNTSSRNLEDALVGKNNMYVTTKGKSGYYPVPVYDRYKIPINQPFKGPAIIKQFDSTFVMEPEWTAYVDSLGYIICEKDGGNEDGN</sequence>
<dbReference type="Pfam" id="PF19278">
    <property type="entry name" value="Hydant_A_C"/>
    <property type="match status" value="1"/>
</dbReference>
<dbReference type="SUPFAM" id="SSF53067">
    <property type="entry name" value="Actin-like ATPase domain"/>
    <property type="match status" value="1"/>
</dbReference>
<dbReference type="InterPro" id="IPR043129">
    <property type="entry name" value="ATPase_NBD"/>
</dbReference>
<dbReference type="GO" id="GO:0006749">
    <property type="term" value="P:glutathione metabolic process"/>
    <property type="evidence" value="ECO:0007669"/>
    <property type="project" value="TreeGrafter"/>
</dbReference>
<dbReference type="InterPro" id="IPR008040">
    <property type="entry name" value="Hydant_A_N"/>
</dbReference>
<dbReference type="InterPro" id="IPR049517">
    <property type="entry name" value="ACX-like_C"/>
</dbReference>
<dbReference type="Pfam" id="PF01968">
    <property type="entry name" value="Hydantoinase_A"/>
    <property type="match status" value="1"/>
</dbReference>
<evidence type="ECO:0000259" key="1">
    <source>
        <dbReference type="Pfam" id="PF01968"/>
    </source>
</evidence>
<protein>
    <submittedName>
        <fullName evidence="4">Hydantoinase/oxoprolinase family protein</fullName>
    </submittedName>
</protein>
<dbReference type="Proteomes" id="UP000264541">
    <property type="component" value="Unassembled WGS sequence"/>
</dbReference>
<dbReference type="InterPro" id="IPR045079">
    <property type="entry name" value="Oxoprolinase-like"/>
</dbReference>